<proteinExistence type="predicted"/>
<sequence>MTSRRSAFISTPGDQEFERRAPCLFEVKHGDTVIRITDDWDGHLLIEKLYVALREARQARDEAILLRKQGQFEGTG</sequence>
<protein>
    <submittedName>
        <fullName evidence="1">Uncharacterized protein</fullName>
    </submittedName>
</protein>
<organism evidence="1 2">
    <name type="scientific">Methylobacterium iners</name>
    <dbReference type="NCBI Taxonomy" id="418707"/>
    <lineage>
        <taxon>Bacteria</taxon>
        <taxon>Pseudomonadati</taxon>
        <taxon>Pseudomonadota</taxon>
        <taxon>Alphaproteobacteria</taxon>
        <taxon>Hyphomicrobiales</taxon>
        <taxon>Methylobacteriaceae</taxon>
        <taxon>Methylobacterium</taxon>
    </lineage>
</organism>
<dbReference type="RefSeq" id="WP_379003818.1">
    <property type="nucleotide sequence ID" value="NZ_JBHSNE010000115.1"/>
</dbReference>
<reference evidence="1" key="2">
    <citation type="submission" date="2021-08" db="EMBL/GenBank/DDBJ databases">
        <authorList>
            <person name="Tani A."/>
            <person name="Ola A."/>
            <person name="Ogura Y."/>
            <person name="Katsura K."/>
            <person name="Hayashi T."/>
        </authorList>
    </citation>
    <scope>NUCLEOTIDE SEQUENCE</scope>
    <source>
        <strain evidence="1">DSM 19015</strain>
    </source>
</reference>
<dbReference type="EMBL" id="BPQP01000083">
    <property type="protein sequence ID" value="GJD97213.1"/>
    <property type="molecule type" value="Genomic_DNA"/>
</dbReference>
<keyword evidence="2" id="KW-1185">Reference proteome</keyword>
<dbReference type="Proteomes" id="UP001055125">
    <property type="component" value="Unassembled WGS sequence"/>
</dbReference>
<accession>A0ABQ4S417</accession>
<evidence type="ECO:0000313" key="1">
    <source>
        <dbReference type="EMBL" id="GJD97213.1"/>
    </source>
</evidence>
<name>A0ABQ4S417_9HYPH</name>
<reference evidence="1" key="1">
    <citation type="journal article" date="2021" name="Front. Microbiol.">
        <title>Comprehensive Comparative Genomics and Phenotyping of Methylobacterium Species.</title>
        <authorList>
            <person name="Alessa O."/>
            <person name="Ogura Y."/>
            <person name="Fujitani Y."/>
            <person name="Takami H."/>
            <person name="Hayashi T."/>
            <person name="Sahin N."/>
            <person name="Tani A."/>
        </authorList>
    </citation>
    <scope>NUCLEOTIDE SEQUENCE</scope>
    <source>
        <strain evidence="1">DSM 19015</strain>
    </source>
</reference>
<evidence type="ECO:0000313" key="2">
    <source>
        <dbReference type="Proteomes" id="UP001055125"/>
    </source>
</evidence>
<gene>
    <name evidence="1" type="ORF">OCOJLMKI_4441</name>
</gene>
<comment type="caution">
    <text evidence="1">The sequence shown here is derived from an EMBL/GenBank/DDBJ whole genome shotgun (WGS) entry which is preliminary data.</text>
</comment>